<sequence length="388" mass="42149">MHFNLAGQLIGALLLQTASALPVWARFGSRSLSARDGSYSEILKPKVFIVSLFTPEAAAWWHIPDFNILAQNISIPGLSPRFPEAHCTANGEICQVVTGEGEINAAATIQALVHYTGFNLAETYFLSAGIAGVNPNVATIGSVTYARFAIQVAQQYEFDIRDIGENFTTGYIPYGTKKPAPAEYPQNFYGTEVFELNVALRDRAVKLSSKAHLNDSDIAIAYRAKYTQKAAKSAPFVIGCDVATSDNFYSGNILANAANNFTLLMTNGTGVYCSTAQEDNASLESFMRAAKTKKVDYSRIMVMRTAANFDRPHPGESAYQHLFYANSGGFLPSVANIYLAGIEVVNDIIKNWDSVYAKGIHPTNYVGDIFGTLGGKPDFGPYPFFGEA</sequence>
<comment type="function">
    <text evidence="1">Nucleoside permease that transports adenosine and guanosine.</text>
</comment>
<evidence type="ECO:0000256" key="1">
    <source>
        <dbReference type="PIRNR" id="PIRNR013171"/>
    </source>
</evidence>
<dbReference type="InterPro" id="IPR009486">
    <property type="entry name" value="Pur_nuclsid_perm"/>
</dbReference>
<protein>
    <submittedName>
        <fullName evidence="3">Purine nucleoside permease</fullName>
    </submittedName>
</protein>
<gene>
    <name evidence="3" type="ORF">BU16DRAFT_449597</name>
</gene>
<organism evidence="3 4">
    <name type="scientific">Lophium mytilinum</name>
    <dbReference type="NCBI Taxonomy" id="390894"/>
    <lineage>
        <taxon>Eukaryota</taxon>
        <taxon>Fungi</taxon>
        <taxon>Dikarya</taxon>
        <taxon>Ascomycota</taxon>
        <taxon>Pezizomycotina</taxon>
        <taxon>Dothideomycetes</taxon>
        <taxon>Pleosporomycetidae</taxon>
        <taxon>Mytilinidiales</taxon>
        <taxon>Mytilinidiaceae</taxon>
        <taxon>Lophium</taxon>
    </lineage>
</organism>
<dbReference type="Gene3D" id="3.40.50.1580">
    <property type="entry name" value="Nucleoside phosphorylase domain"/>
    <property type="match status" value="1"/>
</dbReference>
<comment type="similarity">
    <text evidence="1">Belongs to the NUP family.</text>
</comment>
<dbReference type="OrthoDB" id="2331083at2759"/>
<dbReference type="Pfam" id="PF06516">
    <property type="entry name" value="NUP"/>
    <property type="match status" value="1"/>
</dbReference>
<dbReference type="PIRSF" id="PIRSF013171">
    <property type="entry name" value="Pur_nuclsid_perm"/>
    <property type="match status" value="1"/>
</dbReference>
<dbReference type="AlphaFoldDB" id="A0A6A6RE73"/>
<proteinExistence type="inferred from homology"/>
<evidence type="ECO:0000313" key="3">
    <source>
        <dbReference type="EMBL" id="KAF2502979.1"/>
    </source>
</evidence>
<keyword evidence="4" id="KW-1185">Reference proteome</keyword>
<dbReference type="Proteomes" id="UP000799750">
    <property type="component" value="Unassembled WGS sequence"/>
</dbReference>
<dbReference type="GO" id="GO:0055085">
    <property type="term" value="P:transmembrane transport"/>
    <property type="evidence" value="ECO:0007669"/>
    <property type="project" value="InterPro"/>
</dbReference>
<dbReference type="GO" id="GO:0009116">
    <property type="term" value="P:nucleoside metabolic process"/>
    <property type="evidence" value="ECO:0007669"/>
    <property type="project" value="InterPro"/>
</dbReference>
<reference evidence="3" key="1">
    <citation type="journal article" date="2020" name="Stud. Mycol.">
        <title>101 Dothideomycetes genomes: a test case for predicting lifestyles and emergence of pathogens.</title>
        <authorList>
            <person name="Haridas S."/>
            <person name="Albert R."/>
            <person name="Binder M."/>
            <person name="Bloem J."/>
            <person name="Labutti K."/>
            <person name="Salamov A."/>
            <person name="Andreopoulos B."/>
            <person name="Baker S."/>
            <person name="Barry K."/>
            <person name="Bills G."/>
            <person name="Bluhm B."/>
            <person name="Cannon C."/>
            <person name="Castanera R."/>
            <person name="Culley D."/>
            <person name="Daum C."/>
            <person name="Ezra D."/>
            <person name="Gonzalez J."/>
            <person name="Henrissat B."/>
            <person name="Kuo A."/>
            <person name="Liang C."/>
            <person name="Lipzen A."/>
            <person name="Lutzoni F."/>
            <person name="Magnuson J."/>
            <person name="Mondo S."/>
            <person name="Nolan M."/>
            <person name="Ohm R."/>
            <person name="Pangilinan J."/>
            <person name="Park H.-J."/>
            <person name="Ramirez L."/>
            <person name="Alfaro M."/>
            <person name="Sun H."/>
            <person name="Tritt A."/>
            <person name="Yoshinaga Y."/>
            <person name="Zwiers L.-H."/>
            <person name="Turgeon B."/>
            <person name="Goodwin S."/>
            <person name="Spatafora J."/>
            <person name="Crous P."/>
            <person name="Grigoriev I."/>
        </authorList>
    </citation>
    <scope>NUCLEOTIDE SEQUENCE</scope>
    <source>
        <strain evidence="3">CBS 269.34</strain>
    </source>
</reference>
<keyword evidence="2" id="KW-0732">Signal</keyword>
<dbReference type="PANTHER" id="PTHR38643">
    <property type="entry name" value="PURINE NUCLEOSIDE PERMEASE C285.05-RELATED"/>
    <property type="match status" value="1"/>
</dbReference>
<evidence type="ECO:0000256" key="2">
    <source>
        <dbReference type="SAM" id="SignalP"/>
    </source>
</evidence>
<evidence type="ECO:0000313" key="4">
    <source>
        <dbReference type="Proteomes" id="UP000799750"/>
    </source>
</evidence>
<feature type="chain" id="PRO_5025449205" evidence="2">
    <location>
        <begin position="21"/>
        <end position="388"/>
    </location>
</feature>
<name>A0A6A6RE73_9PEZI</name>
<dbReference type="EMBL" id="MU004181">
    <property type="protein sequence ID" value="KAF2502979.1"/>
    <property type="molecule type" value="Genomic_DNA"/>
</dbReference>
<feature type="signal peptide" evidence="2">
    <location>
        <begin position="1"/>
        <end position="20"/>
    </location>
</feature>
<dbReference type="GO" id="GO:0005783">
    <property type="term" value="C:endoplasmic reticulum"/>
    <property type="evidence" value="ECO:0007669"/>
    <property type="project" value="TreeGrafter"/>
</dbReference>
<dbReference type="InterPro" id="IPR035994">
    <property type="entry name" value="Nucleoside_phosphorylase_sf"/>
</dbReference>
<accession>A0A6A6RE73</accession>
<dbReference type="GO" id="GO:0003824">
    <property type="term" value="F:catalytic activity"/>
    <property type="evidence" value="ECO:0007669"/>
    <property type="project" value="InterPro"/>
</dbReference>
<dbReference type="PANTHER" id="PTHR38643:SF1">
    <property type="entry name" value="PURINE NUCLEOSIDE PERMEASE C285.05-RELATED"/>
    <property type="match status" value="1"/>
</dbReference>
<keyword evidence="1" id="KW-0813">Transport</keyword>